<protein>
    <submittedName>
        <fullName evidence="1">Uncharacterized protein</fullName>
    </submittedName>
</protein>
<keyword evidence="2" id="KW-1185">Reference proteome</keyword>
<evidence type="ECO:0000313" key="1">
    <source>
        <dbReference type="EMBL" id="KAK0144670.1"/>
    </source>
</evidence>
<dbReference type="EMBL" id="JAOPHQ010003127">
    <property type="protein sequence ID" value="KAK0144670.1"/>
    <property type="molecule type" value="Genomic_DNA"/>
</dbReference>
<evidence type="ECO:0000313" key="2">
    <source>
        <dbReference type="Proteomes" id="UP001174136"/>
    </source>
</evidence>
<dbReference type="AlphaFoldDB" id="A0AA47MR49"/>
<sequence length="616" mass="69053">MFRRASEGVVSSGGVLVRKLLRDFSRLGAGTWPYRGCLSSVACLCRSTLLATALLMSGGAIPARIYRSLVLVGFRHPVMHLQLSLRAGSSFFAWVDLSHAGQAYSAVEKLRARAVARSVLGHAPHLVLINLSTKMATSAVLRIILGENDTSKVTLPLGIPDSVEELKSEIKRQCQLSDFRLQYMDVVFDEFMNLTSTSDIQNKATLKVIYLPIPLSTSSPCLSSVERSLEEVNSNSTVDTDILSVSSESSSSLRCEPWPDVFPVPEFVYDVNIQLQRANDDFQSNGTLFDPTPRMKSEILEGLASEIMRYKAYPSSAEFDGVAEALVKKYPCLRERGSVSGFSGWKISLKYKMANYQTKLRNIGCAELDVNSLKRKEGDPRTSSNQVKKPRRAEVNYYPDYPTGLSKEKLEEERVALLSEVTKENNQQVVKEKMDRTFAYRRHEVEAEFTRITTVPLISKFMYQLDHHSSQLMKVFRKKGGAAGRKIKHILADIEKNDCVENRRACALKALTMYLNEDPENLIREYLDIEDNQDAMDQTVLGVFAIKKEDAGPTDGLEDVGIIIEVALLFGLMYSLDLSYPKKLKCTFEVLQKLVMELNATNLSTKAQVLKNKLFE</sequence>
<reference evidence="1" key="1">
    <citation type="journal article" date="2023" name="Front. Mar. Sci.">
        <title>A new Merluccius polli reference genome to investigate the effects of global change in West African waters.</title>
        <authorList>
            <person name="Mateo J.L."/>
            <person name="Blanco-Fernandez C."/>
            <person name="Garcia-Vazquez E."/>
            <person name="Machado-Schiaffino G."/>
        </authorList>
    </citation>
    <scope>NUCLEOTIDE SEQUENCE</scope>
    <source>
        <strain evidence="1">C29</strain>
        <tissue evidence="1">Fin</tissue>
    </source>
</reference>
<gene>
    <name evidence="1" type="ORF">N1851_017012</name>
</gene>
<dbReference type="Proteomes" id="UP001174136">
    <property type="component" value="Unassembled WGS sequence"/>
</dbReference>
<proteinExistence type="predicted"/>
<name>A0AA47MR49_MERPO</name>
<dbReference type="PANTHER" id="PTHR31025:SF27">
    <property type="entry name" value="SI:CH211-193K19.2-RELATED"/>
    <property type="match status" value="1"/>
</dbReference>
<accession>A0AA47MR49</accession>
<dbReference type="PANTHER" id="PTHR31025">
    <property type="entry name" value="SI:CH211-196P9.1-RELATED"/>
    <property type="match status" value="1"/>
</dbReference>
<organism evidence="1 2">
    <name type="scientific">Merluccius polli</name>
    <name type="common">Benguela hake</name>
    <name type="synonym">Merluccius cadenati</name>
    <dbReference type="NCBI Taxonomy" id="89951"/>
    <lineage>
        <taxon>Eukaryota</taxon>
        <taxon>Metazoa</taxon>
        <taxon>Chordata</taxon>
        <taxon>Craniata</taxon>
        <taxon>Vertebrata</taxon>
        <taxon>Euteleostomi</taxon>
        <taxon>Actinopterygii</taxon>
        <taxon>Neopterygii</taxon>
        <taxon>Teleostei</taxon>
        <taxon>Neoteleostei</taxon>
        <taxon>Acanthomorphata</taxon>
        <taxon>Zeiogadaria</taxon>
        <taxon>Gadariae</taxon>
        <taxon>Gadiformes</taxon>
        <taxon>Gadoidei</taxon>
        <taxon>Merlucciidae</taxon>
        <taxon>Merluccius</taxon>
    </lineage>
</organism>
<comment type="caution">
    <text evidence="1">The sequence shown here is derived from an EMBL/GenBank/DDBJ whole genome shotgun (WGS) entry which is preliminary data.</text>
</comment>